<gene>
    <name evidence="1" type="ORF">HMN09_00966900</name>
</gene>
<dbReference type="EMBL" id="JACAZE010000014">
    <property type="protein sequence ID" value="KAF7299615.1"/>
    <property type="molecule type" value="Genomic_DNA"/>
</dbReference>
<name>A0A8H6SHA1_MYCCL</name>
<sequence>MTDTDDLPRPRPLSMQINISNMIPEESRGAPWYSDGNVVLMSEDTAFKVFKGLIAQHSPKLRDKIENRACEHIDGCPAIVLDDATTDLAHFLGVIHGCDSLRPFRLATKNDFLTLSGILRLATKYEARTIRQRALVPLTKVYPSTLSQWDEAFESNSLLWVLDAVTTVNIARELGALCLLPAALAFLANSTTSREAFGVGIFQTQPLRFAPGLLKTEDVKALSLMKEYNQSTIARTLRFLREQGKERHSLCQRAAEGCCSSKFTGLFVALSVLVATAEGPVGYPTFAIRVQDVVGREDLCGDCRDRVEVGLNRRRRAWWKGLPEAIGFSGWDDERLVVPSCTS</sequence>
<keyword evidence="2" id="KW-1185">Reference proteome</keyword>
<protein>
    <submittedName>
        <fullName evidence="1">Amidohydro-rel domain-containing protein</fullName>
    </submittedName>
</protein>
<organism evidence="1 2">
    <name type="scientific">Mycena chlorophos</name>
    <name type="common">Agaric fungus</name>
    <name type="synonym">Agaricus chlorophos</name>
    <dbReference type="NCBI Taxonomy" id="658473"/>
    <lineage>
        <taxon>Eukaryota</taxon>
        <taxon>Fungi</taxon>
        <taxon>Dikarya</taxon>
        <taxon>Basidiomycota</taxon>
        <taxon>Agaricomycotina</taxon>
        <taxon>Agaricomycetes</taxon>
        <taxon>Agaricomycetidae</taxon>
        <taxon>Agaricales</taxon>
        <taxon>Marasmiineae</taxon>
        <taxon>Mycenaceae</taxon>
        <taxon>Mycena</taxon>
    </lineage>
</organism>
<dbReference type="OrthoDB" id="3036049at2759"/>
<comment type="caution">
    <text evidence="1">The sequence shown here is derived from an EMBL/GenBank/DDBJ whole genome shotgun (WGS) entry which is preliminary data.</text>
</comment>
<evidence type="ECO:0000313" key="2">
    <source>
        <dbReference type="Proteomes" id="UP000613580"/>
    </source>
</evidence>
<dbReference type="AlphaFoldDB" id="A0A8H6SHA1"/>
<reference evidence="1" key="1">
    <citation type="submission" date="2020-05" db="EMBL/GenBank/DDBJ databases">
        <title>Mycena genomes resolve the evolution of fungal bioluminescence.</title>
        <authorList>
            <person name="Tsai I.J."/>
        </authorList>
    </citation>
    <scope>NUCLEOTIDE SEQUENCE</scope>
    <source>
        <strain evidence="1">110903Hualien_Pintung</strain>
    </source>
</reference>
<evidence type="ECO:0000313" key="1">
    <source>
        <dbReference type="EMBL" id="KAF7299615.1"/>
    </source>
</evidence>
<accession>A0A8H6SHA1</accession>
<dbReference type="Proteomes" id="UP000613580">
    <property type="component" value="Unassembled WGS sequence"/>
</dbReference>
<proteinExistence type="predicted"/>